<keyword evidence="6 12" id="KW-0479">Metal-binding</keyword>
<feature type="short sequence motif" description="'KMSKS' region" evidence="12">
    <location>
        <begin position="294"/>
        <end position="298"/>
    </location>
</feature>
<evidence type="ECO:0000256" key="7">
    <source>
        <dbReference type="ARBA" id="ARBA00022741"/>
    </source>
</evidence>
<dbReference type="EMBL" id="JBHUMK010000049">
    <property type="protein sequence ID" value="MFD2610065.1"/>
    <property type="molecule type" value="Genomic_DNA"/>
</dbReference>
<evidence type="ECO:0000256" key="12">
    <source>
        <dbReference type="HAMAP-Rule" id="MF_00041"/>
    </source>
</evidence>
<evidence type="ECO:0000256" key="9">
    <source>
        <dbReference type="ARBA" id="ARBA00022840"/>
    </source>
</evidence>
<evidence type="ECO:0000313" key="16">
    <source>
        <dbReference type="Proteomes" id="UP001597475"/>
    </source>
</evidence>
<proteinExistence type="inferred from homology"/>
<dbReference type="EC" id="6.1.1.16" evidence="12"/>
<dbReference type="Pfam" id="PF09190">
    <property type="entry name" value="DALR_2"/>
    <property type="match status" value="1"/>
</dbReference>
<comment type="subcellular location">
    <subcellularLocation>
        <location evidence="1 12">Cytoplasm</location>
    </subcellularLocation>
</comment>
<evidence type="ECO:0000256" key="2">
    <source>
        <dbReference type="ARBA" id="ARBA00005594"/>
    </source>
</evidence>
<sequence length="500" mass="56256">MTQPQQSQPIETQPRQPDPGIQLYDTMQRAKVPFVPTTPGHVGMYLCGPTVYSDAHLGHAKKEVAFDVIRRTFLHFGYKVRYVANITDVGHLQNDSDDGEDKMLARARLEQLEPMEVADKYFWSFFKDMDALNVLRPSINPRATGHIQEQIKLIGELIARGHAYESGGSVYFDVRSWPEYGKLSGRKLDDQEEGTREAVREEKRDPRDFALWKNAEPEHLMRWDSPWGVGFPGWHIECSAMSLKYLGEEFDIHGGGLDLQFPHHEAEIAQSEAAGHAFARYWMHNNMLTIGGEKMSKSKGNFTTIQDILHKHDPMVVRFLLVSSHYRSVTEMNDEAFVSAANGYRRITDALHEIERRLDAAPAGADAKIDAQIAARVQEFEAALRDDFNTPKAVAALFGLTAEMNTALNARPVPRDTLERARTAYRTLGGEVLGLFAEGAVTGAAQDDGEVVSALMDLVLKARQNYRLQKQYAQADDLRDTLARVGVTVEDTKDGARWKR</sequence>
<dbReference type="InterPro" id="IPR015273">
    <property type="entry name" value="Cys-tRNA-synt_Ia_DALR"/>
</dbReference>
<name>A0ABW5P4G4_9DEIO</name>
<feature type="region of interest" description="Disordered" evidence="13">
    <location>
        <begin position="1"/>
        <end position="21"/>
    </location>
</feature>
<dbReference type="InterPro" id="IPR024909">
    <property type="entry name" value="Cys-tRNA/MSH_ligase"/>
</dbReference>
<feature type="short sequence motif" description="'HIGH' region" evidence="12">
    <location>
        <begin position="49"/>
        <end position="59"/>
    </location>
</feature>
<dbReference type="InterPro" id="IPR015803">
    <property type="entry name" value="Cys-tRNA-ligase"/>
</dbReference>
<feature type="binding site" evidence="12">
    <location>
        <position position="238"/>
    </location>
    <ligand>
        <name>Zn(2+)</name>
        <dbReference type="ChEBI" id="CHEBI:29105"/>
    </ligand>
</feature>
<reference evidence="16" key="1">
    <citation type="journal article" date="2019" name="Int. J. Syst. Evol. Microbiol.">
        <title>The Global Catalogue of Microorganisms (GCM) 10K type strain sequencing project: providing services to taxonomists for standard genome sequencing and annotation.</title>
        <authorList>
            <consortium name="The Broad Institute Genomics Platform"/>
            <consortium name="The Broad Institute Genome Sequencing Center for Infectious Disease"/>
            <person name="Wu L."/>
            <person name="Ma J."/>
        </authorList>
    </citation>
    <scope>NUCLEOTIDE SEQUENCE [LARGE SCALE GENOMIC DNA]</scope>
    <source>
        <strain evidence="16">KCTC 33842</strain>
    </source>
</reference>
<keyword evidence="7 12" id="KW-0547">Nucleotide-binding</keyword>
<dbReference type="PRINTS" id="PR00983">
    <property type="entry name" value="TRNASYNTHCYS"/>
</dbReference>
<dbReference type="RefSeq" id="WP_386845937.1">
    <property type="nucleotide sequence ID" value="NZ_JBHUMK010000049.1"/>
</dbReference>
<dbReference type="NCBIfam" id="TIGR00435">
    <property type="entry name" value="cysS"/>
    <property type="match status" value="1"/>
</dbReference>
<comment type="catalytic activity">
    <reaction evidence="12">
        <text>tRNA(Cys) + L-cysteine + ATP = L-cysteinyl-tRNA(Cys) + AMP + diphosphate</text>
        <dbReference type="Rhea" id="RHEA:17773"/>
        <dbReference type="Rhea" id="RHEA-COMP:9661"/>
        <dbReference type="Rhea" id="RHEA-COMP:9679"/>
        <dbReference type="ChEBI" id="CHEBI:30616"/>
        <dbReference type="ChEBI" id="CHEBI:33019"/>
        <dbReference type="ChEBI" id="CHEBI:35235"/>
        <dbReference type="ChEBI" id="CHEBI:78442"/>
        <dbReference type="ChEBI" id="CHEBI:78517"/>
        <dbReference type="ChEBI" id="CHEBI:456215"/>
        <dbReference type="EC" id="6.1.1.16"/>
    </reaction>
</comment>
<evidence type="ECO:0000259" key="14">
    <source>
        <dbReference type="SMART" id="SM00840"/>
    </source>
</evidence>
<evidence type="ECO:0000256" key="5">
    <source>
        <dbReference type="ARBA" id="ARBA00022598"/>
    </source>
</evidence>
<evidence type="ECO:0000256" key="3">
    <source>
        <dbReference type="ARBA" id="ARBA00011245"/>
    </source>
</evidence>
<dbReference type="InterPro" id="IPR014729">
    <property type="entry name" value="Rossmann-like_a/b/a_fold"/>
</dbReference>
<keyword evidence="11 12" id="KW-0030">Aminoacyl-tRNA synthetase</keyword>
<dbReference type="SMART" id="SM00840">
    <property type="entry name" value="DALR_2"/>
    <property type="match status" value="1"/>
</dbReference>
<feature type="binding site" evidence="12">
    <location>
        <position position="267"/>
    </location>
    <ligand>
        <name>Zn(2+)</name>
        <dbReference type="ChEBI" id="CHEBI:29105"/>
    </ligand>
</feature>
<dbReference type="CDD" id="cd00672">
    <property type="entry name" value="CysRS_core"/>
    <property type="match status" value="1"/>
</dbReference>
<evidence type="ECO:0000256" key="1">
    <source>
        <dbReference type="ARBA" id="ARBA00004496"/>
    </source>
</evidence>
<comment type="cofactor">
    <cofactor evidence="12">
        <name>Zn(2+)</name>
        <dbReference type="ChEBI" id="CHEBI:29105"/>
    </cofactor>
    <text evidence="12">Binds 1 zinc ion per subunit.</text>
</comment>
<gene>
    <name evidence="12 15" type="primary">cysS</name>
    <name evidence="15" type="ORF">ACFSR9_11550</name>
</gene>
<feature type="binding site" evidence="12">
    <location>
        <position position="297"/>
    </location>
    <ligand>
        <name>ATP</name>
        <dbReference type="ChEBI" id="CHEBI:30616"/>
    </ligand>
</feature>
<dbReference type="Gene3D" id="1.20.120.1910">
    <property type="entry name" value="Cysteine-tRNA ligase, C-terminal anti-codon recognition domain"/>
    <property type="match status" value="1"/>
</dbReference>
<dbReference type="Proteomes" id="UP001597475">
    <property type="component" value="Unassembled WGS sequence"/>
</dbReference>
<dbReference type="Pfam" id="PF01406">
    <property type="entry name" value="tRNA-synt_1e"/>
    <property type="match status" value="1"/>
</dbReference>
<dbReference type="PANTHER" id="PTHR10890">
    <property type="entry name" value="CYSTEINYL-TRNA SYNTHETASE"/>
    <property type="match status" value="1"/>
</dbReference>
<keyword evidence="8 12" id="KW-0862">Zinc</keyword>
<keyword evidence="9 12" id="KW-0067">ATP-binding</keyword>
<evidence type="ECO:0000256" key="11">
    <source>
        <dbReference type="ARBA" id="ARBA00023146"/>
    </source>
</evidence>
<dbReference type="Gene3D" id="3.40.50.620">
    <property type="entry name" value="HUPs"/>
    <property type="match status" value="1"/>
</dbReference>
<dbReference type="InterPro" id="IPR032678">
    <property type="entry name" value="tRNA-synt_1_cat_dom"/>
</dbReference>
<evidence type="ECO:0000313" key="15">
    <source>
        <dbReference type="EMBL" id="MFD2610065.1"/>
    </source>
</evidence>
<dbReference type="InterPro" id="IPR009080">
    <property type="entry name" value="tRNAsynth_Ia_anticodon-bd"/>
</dbReference>
<keyword evidence="5 12" id="KW-0436">Ligase</keyword>
<evidence type="ECO:0000256" key="13">
    <source>
        <dbReference type="SAM" id="MobiDB-lite"/>
    </source>
</evidence>
<keyword evidence="10 12" id="KW-0648">Protein biosynthesis</keyword>
<dbReference type="GO" id="GO:0004817">
    <property type="term" value="F:cysteine-tRNA ligase activity"/>
    <property type="evidence" value="ECO:0007669"/>
    <property type="project" value="UniProtKB-EC"/>
</dbReference>
<dbReference type="Pfam" id="PF23493">
    <property type="entry name" value="CysS_C"/>
    <property type="match status" value="1"/>
</dbReference>
<evidence type="ECO:0000256" key="6">
    <source>
        <dbReference type="ARBA" id="ARBA00022723"/>
    </source>
</evidence>
<organism evidence="15 16">
    <name type="scientific">Deinococcus taklimakanensis</name>
    <dbReference type="NCBI Taxonomy" id="536443"/>
    <lineage>
        <taxon>Bacteria</taxon>
        <taxon>Thermotogati</taxon>
        <taxon>Deinococcota</taxon>
        <taxon>Deinococci</taxon>
        <taxon>Deinococcales</taxon>
        <taxon>Deinococcaceae</taxon>
        <taxon>Deinococcus</taxon>
    </lineage>
</organism>
<evidence type="ECO:0000256" key="10">
    <source>
        <dbReference type="ARBA" id="ARBA00022917"/>
    </source>
</evidence>
<protein>
    <recommendedName>
        <fullName evidence="12">Cysteine--tRNA ligase</fullName>
        <ecNumber evidence="12">6.1.1.16</ecNumber>
    </recommendedName>
    <alternativeName>
        <fullName evidence="12">Cysteinyl-tRNA synthetase</fullName>
        <shortName evidence="12">CysRS</shortName>
    </alternativeName>
</protein>
<dbReference type="PANTHER" id="PTHR10890:SF3">
    <property type="entry name" value="CYSTEINE--TRNA LIGASE, CYTOPLASMIC"/>
    <property type="match status" value="1"/>
</dbReference>
<feature type="binding site" evidence="12">
    <location>
        <position position="263"/>
    </location>
    <ligand>
        <name>Zn(2+)</name>
        <dbReference type="ChEBI" id="CHEBI:29105"/>
    </ligand>
</feature>
<comment type="caution">
    <text evidence="15">The sequence shown here is derived from an EMBL/GenBank/DDBJ whole genome shotgun (WGS) entry which is preliminary data.</text>
</comment>
<evidence type="ECO:0000256" key="4">
    <source>
        <dbReference type="ARBA" id="ARBA00022490"/>
    </source>
</evidence>
<dbReference type="SUPFAM" id="SSF47323">
    <property type="entry name" value="Anticodon-binding domain of a subclass of class I aminoacyl-tRNA synthetases"/>
    <property type="match status" value="1"/>
</dbReference>
<feature type="compositionally biased region" description="Polar residues" evidence="13">
    <location>
        <begin position="1"/>
        <end position="15"/>
    </location>
</feature>
<dbReference type="SUPFAM" id="SSF52374">
    <property type="entry name" value="Nucleotidylyl transferase"/>
    <property type="match status" value="1"/>
</dbReference>
<comment type="subunit">
    <text evidence="3 12">Monomer.</text>
</comment>
<accession>A0ABW5P4G4</accession>
<comment type="similarity">
    <text evidence="2 12">Belongs to the class-I aminoacyl-tRNA synthetase family.</text>
</comment>
<keyword evidence="16" id="KW-1185">Reference proteome</keyword>
<feature type="domain" description="Cysteinyl-tRNA synthetase class Ia DALR" evidence="14">
    <location>
        <begin position="379"/>
        <end position="445"/>
    </location>
</feature>
<dbReference type="InterPro" id="IPR056411">
    <property type="entry name" value="CysS_C"/>
</dbReference>
<dbReference type="HAMAP" id="MF_00041">
    <property type="entry name" value="Cys_tRNA_synth"/>
    <property type="match status" value="1"/>
</dbReference>
<evidence type="ECO:0000256" key="8">
    <source>
        <dbReference type="ARBA" id="ARBA00022833"/>
    </source>
</evidence>
<feature type="binding site" evidence="12">
    <location>
        <position position="47"/>
    </location>
    <ligand>
        <name>Zn(2+)</name>
        <dbReference type="ChEBI" id="CHEBI:29105"/>
    </ligand>
</feature>
<keyword evidence="4 12" id="KW-0963">Cytoplasm</keyword>